<accession>A0ACC6M4L0</accession>
<keyword evidence="2" id="KW-1185">Reference proteome</keyword>
<evidence type="ECO:0000313" key="2">
    <source>
        <dbReference type="Proteomes" id="UP001277972"/>
    </source>
</evidence>
<organism evidence="1 2">
    <name type="scientific">Gracilibacillus pellucidus</name>
    <dbReference type="NCBI Taxonomy" id="3095368"/>
    <lineage>
        <taxon>Bacteria</taxon>
        <taxon>Bacillati</taxon>
        <taxon>Bacillota</taxon>
        <taxon>Bacilli</taxon>
        <taxon>Bacillales</taxon>
        <taxon>Bacillaceae</taxon>
        <taxon>Gracilibacillus</taxon>
    </lineage>
</organism>
<sequence>MQSRFNQHMKPREIVMQFHPARSIFLHHEIDYRYSEERTLEEVIEEKKLDKNQILREITKLYQATSKKDSNKDWAQKSMVEIIEYIMETSHEFLHKTLLDLDAMLTVLVEDDDSEDYATIQKVQPMFQHSKEKIEQYLSKEESVLFPKMFEDDIVSVRKLLPFYKDELETILDLVQSINQETSSYIVTKNSDFITPFVYLTLHEVESVLLKHYYLETEILFPRFSC</sequence>
<protein>
    <submittedName>
        <fullName evidence="1">Hemerythrin domain-containing protein</fullName>
    </submittedName>
</protein>
<comment type="caution">
    <text evidence="1">The sequence shown here is derived from an EMBL/GenBank/DDBJ whole genome shotgun (WGS) entry which is preliminary data.</text>
</comment>
<dbReference type="EMBL" id="JAWZSR010000003">
    <property type="protein sequence ID" value="MDX8045844.1"/>
    <property type="molecule type" value="Genomic_DNA"/>
</dbReference>
<name>A0ACC6M4L0_9BACI</name>
<dbReference type="Proteomes" id="UP001277972">
    <property type="component" value="Unassembled WGS sequence"/>
</dbReference>
<reference evidence="1" key="1">
    <citation type="submission" date="2023-11" db="EMBL/GenBank/DDBJ databases">
        <title>Gracilibacillus pellucida a moderately halophilic bacterium isolated from saline soil in Xinjiang province.</title>
        <authorList>
            <person name="Zhang Z."/>
            <person name="Tan F."/>
            <person name="Wang Y."/>
            <person name="Xia M."/>
        </authorList>
    </citation>
    <scope>NUCLEOTIDE SEQUENCE</scope>
    <source>
        <strain evidence="1">S3-1-1</strain>
    </source>
</reference>
<evidence type="ECO:0000313" key="1">
    <source>
        <dbReference type="EMBL" id="MDX8045844.1"/>
    </source>
</evidence>
<proteinExistence type="predicted"/>
<gene>
    <name evidence="1" type="ORF">SH601_07550</name>
</gene>